<dbReference type="PRINTS" id="PR00786">
    <property type="entry name" value="NEPRILYSIN"/>
</dbReference>
<dbReference type="PROSITE" id="PS51257">
    <property type="entry name" value="PROKAR_LIPOPROTEIN"/>
    <property type="match status" value="1"/>
</dbReference>
<dbReference type="GO" id="GO:0046872">
    <property type="term" value="F:metal ion binding"/>
    <property type="evidence" value="ECO:0007669"/>
    <property type="project" value="UniProtKB-KW"/>
</dbReference>
<keyword evidence="8" id="KW-1133">Transmembrane helix</keyword>
<keyword evidence="12" id="KW-1185">Reference proteome</keyword>
<reference evidence="11" key="1">
    <citation type="submission" date="2021-11" db="EMBL/GenBank/DDBJ databases">
        <authorList>
            <person name="Schell T."/>
        </authorList>
    </citation>
    <scope>NUCLEOTIDE SEQUENCE</scope>
    <source>
        <strain evidence="11">M5</strain>
    </source>
</reference>
<keyword evidence="4" id="KW-0479">Metal-binding</keyword>
<protein>
    <recommendedName>
        <fullName evidence="13">Neutral endopeptidase</fullName>
    </recommendedName>
</protein>
<sequence length="850" mass="95407">MTPTNKSVDIETTDSEITTTPGTCPSGWTACWNQRTLPEKLLLSAIAIIFIGFFVAMIVLVEIYLRLEDRLLTAGNKSFIVTDDVPAGSLIGNLTREPDMCVTMECVEAASRILTALDPTADPCDDLAKFACGGWIERQARTPGGKDVVLVLENLQSSVDHQLKLMLESPSKPDEIKANDKVRNYFASCMAERQDQVRHASVKKVVDELGLISSPSEWDPAQWDLTDLIGKILKVNGAPLFDLVVQVDDRNTSRYVLSVTLPRQSGIVPQFHSPVPRDLLHELEVIRSNPPDMDKRHRSKRQFVNVGEGLPDIHDEFPDPAMFEALNNADPLFDSNPFLPDANFLQSIQQLSRDARASAAFRLMQDLGAFSSFTGPSNFKKEESAIRRVISSIDHLLPSDRDRKLKQQSSKILNYYTVDQLQQHFGFINWPVLLRESLGKSVPSDTTVVVHYPEILHQIQTIVNLTEPRIIHNSLLMLVVRDLALELFKSPPGMDKWSFCIQAAKGGFGEVLSGIYLQHFTPTQLENYKVKAEEMFVALKESVVEMIQQSSWPDSITKQKALSKARNLRPNVVAPSIFFNQTFLESMAAQVNIDGLDFVASTWQMYRLFRREFFDIYFKPVDETTVTWQMLAYPMIANAFYLQHFNSMVLPLGLLHDPLFSLKTPNYLGLGTLGFIVAHEIMHGFDGSGVEFDEDGVRRNLLSPPSQRLFQQKMTCMSNQFSNSFQTEYLINGTSVVLKVDGELTLNENVADLGAIKAIVATRARMEREKPAPSLPGLNYTHEQIMLINAAQAYCALITPQAYALILGMDEHAPPHDRVNGFMMNLPDYGRIFNCPAGSRLNPKTKCSVW</sequence>
<feature type="domain" description="Peptidase M13 N-terminal" evidence="10">
    <location>
        <begin position="362"/>
        <end position="575"/>
    </location>
</feature>
<evidence type="ECO:0000256" key="4">
    <source>
        <dbReference type="ARBA" id="ARBA00022723"/>
    </source>
</evidence>
<dbReference type="InterPro" id="IPR042089">
    <property type="entry name" value="Peptidase_M13_dom_2"/>
</dbReference>
<comment type="caution">
    <text evidence="11">The sequence shown here is derived from an EMBL/GenBank/DDBJ whole genome shotgun (WGS) entry which is preliminary data.</text>
</comment>
<dbReference type="CDD" id="cd08662">
    <property type="entry name" value="M13"/>
    <property type="match status" value="1"/>
</dbReference>
<dbReference type="EMBL" id="CAKKLH010000065">
    <property type="protein sequence ID" value="CAH0101694.1"/>
    <property type="molecule type" value="Genomic_DNA"/>
</dbReference>
<keyword evidence="8" id="KW-0472">Membrane</keyword>
<keyword evidence="7" id="KW-0482">Metalloprotease</keyword>
<dbReference type="Proteomes" id="UP000789390">
    <property type="component" value="Unassembled WGS sequence"/>
</dbReference>
<dbReference type="GO" id="GO:0005886">
    <property type="term" value="C:plasma membrane"/>
    <property type="evidence" value="ECO:0007669"/>
    <property type="project" value="TreeGrafter"/>
</dbReference>
<dbReference type="GO" id="GO:0016485">
    <property type="term" value="P:protein processing"/>
    <property type="evidence" value="ECO:0007669"/>
    <property type="project" value="TreeGrafter"/>
</dbReference>
<dbReference type="Pfam" id="PF01431">
    <property type="entry name" value="Peptidase_M13"/>
    <property type="match status" value="1"/>
</dbReference>
<feature type="transmembrane region" description="Helical" evidence="8">
    <location>
        <begin position="41"/>
        <end position="65"/>
    </location>
</feature>
<dbReference type="GO" id="GO:0004222">
    <property type="term" value="F:metalloendopeptidase activity"/>
    <property type="evidence" value="ECO:0007669"/>
    <property type="project" value="InterPro"/>
</dbReference>
<keyword evidence="5" id="KW-0378">Hydrolase</keyword>
<dbReference type="Pfam" id="PF05649">
    <property type="entry name" value="Peptidase_M13_N"/>
    <property type="match status" value="2"/>
</dbReference>
<dbReference type="InterPro" id="IPR018497">
    <property type="entry name" value="Peptidase_M13_C"/>
</dbReference>
<evidence type="ECO:0000256" key="7">
    <source>
        <dbReference type="ARBA" id="ARBA00023049"/>
    </source>
</evidence>
<dbReference type="PROSITE" id="PS51885">
    <property type="entry name" value="NEPRILYSIN"/>
    <property type="match status" value="1"/>
</dbReference>
<evidence type="ECO:0000256" key="1">
    <source>
        <dbReference type="ARBA" id="ARBA00001947"/>
    </source>
</evidence>
<dbReference type="SUPFAM" id="SSF55486">
    <property type="entry name" value="Metalloproteases ('zincins'), catalytic domain"/>
    <property type="match status" value="2"/>
</dbReference>
<evidence type="ECO:0000259" key="10">
    <source>
        <dbReference type="Pfam" id="PF05649"/>
    </source>
</evidence>
<dbReference type="OrthoDB" id="6334380at2759"/>
<dbReference type="PANTHER" id="PTHR11733">
    <property type="entry name" value="ZINC METALLOPROTEASE FAMILY M13 NEPRILYSIN-RELATED"/>
    <property type="match status" value="1"/>
</dbReference>
<evidence type="ECO:0000256" key="3">
    <source>
        <dbReference type="ARBA" id="ARBA00022670"/>
    </source>
</evidence>
<evidence type="ECO:0000259" key="9">
    <source>
        <dbReference type="Pfam" id="PF01431"/>
    </source>
</evidence>
<comment type="cofactor">
    <cofactor evidence="1">
        <name>Zn(2+)</name>
        <dbReference type="ChEBI" id="CHEBI:29105"/>
    </cofactor>
</comment>
<accession>A0A8J2RGB7</accession>
<gene>
    <name evidence="11" type="ORF">DGAL_LOCUS4033</name>
</gene>
<dbReference type="InterPro" id="IPR024079">
    <property type="entry name" value="MetalloPept_cat_dom_sf"/>
</dbReference>
<keyword evidence="8" id="KW-0812">Transmembrane</keyword>
<dbReference type="AlphaFoldDB" id="A0A8J2RGB7"/>
<comment type="similarity">
    <text evidence="2">Belongs to the peptidase M13 family.</text>
</comment>
<dbReference type="InterPro" id="IPR008753">
    <property type="entry name" value="Peptidase_M13_N"/>
</dbReference>
<evidence type="ECO:0000256" key="6">
    <source>
        <dbReference type="ARBA" id="ARBA00022833"/>
    </source>
</evidence>
<dbReference type="PANTHER" id="PTHR11733:SF240">
    <property type="entry name" value="GH14155P-RELATED"/>
    <property type="match status" value="1"/>
</dbReference>
<feature type="domain" description="Peptidase M13 N-terminal" evidence="10">
    <location>
        <begin position="123"/>
        <end position="260"/>
    </location>
</feature>
<organism evidence="11 12">
    <name type="scientific">Daphnia galeata</name>
    <dbReference type="NCBI Taxonomy" id="27404"/>
    <lineage>
        <taxon>Eukaryota</taxon>
        <taxon>Metazoa</taxon>
        <taxon>Ecdysozoa</taxon>
        <taxon>Arthropoda</taxon>
        <taxon>Crustacea</taxon>
        <taxon>Branchiopoda</taxon>
        <taxon>Diplostraca</taxon>
        <taxon>Cladocera</taxon>
        <taxon>Anomopoda</taxon>
        <taxon>Daphniidae</taxon>
        <taxon>Daphnia</taxon>
    </lineage>
</organism>
<keyword evidence="3" id="KW-0645">Protease</keyword>
<evidence type="ECO:0000256" key="8">
    <source>
        <dbReference type="SAM" id="Phobius"/>
    </source>
</evidence>
<dbReference type="Gene3D" id="3.40.390.10">
    <property type="entry name" value="Collagenase (Catalytic Domain)"/>
    <property type="match status" value="2"/>
</dbReference>
<evidence type="ECO:0000256" key="5">
    <source>
        <dbReference type="ARBA" id="ARBA00022801"/>
    </source>
</evidence>
<name>A0A8J2RGB7_9CRUS</name>
<dbReference type="InterPro" id="IPR000718">
    <property type="entry name" value="Peptidase_M13"/>
</dbReference>
<dbReference type="Gene3D" id="1.10.1380.10">
    <property type="entry name" value="Neutral endopeptidase , domain2"/>
    <property type="match status" value="2"/>
</dbReference>
<evidence type="ECO:0000256" key="2">
    <source>
        <dbReference type="ARBA" id="ARBA00007357"/>
    </source>
</evidence>
<evidence type="ECO:0008006" key="13">
    <source>
        <dbReference type="Google" id="ProtNLM"/>
    </source>
</evidence>
<proteinExistence type="inferred from homology"/>
<keyword evidence="6" id="KW-0862">Zinc</keyword>
<evidence type="ECO:0000313" key="12">
    <source>
        <dbReference type="Proteomes" id="UP000789390"/>
    </source>
</evidence>
<evidence type="ECO:0000313" key="11">
    <source>
        <dbReference type="EMBL" id="CAH0101694.1"/>
    </source>
</evidence>
<feature type="domain" description="Peptidase M13 C-terminal" evidence="9">
    <location>
        <begin position="638"/>
        <end position="849"/>
    </location>
</feature>